<feature type="region of interest" description="Disordered" evidence="1">
    <location>
        <begin position="265"/>
        <end position="288"/>
    </location>
</feature>
<dbReference type="Proteomes" id="UP001152523">
    <property type="component" value="Unassembled WGS sequence"/>
</dbReference>
<feature type="region of interest" description="Disordered" evidence="1">
    <location>
        <begin position="1"/>
        <end position="21"/>
    </location>
</feature>
<dbReference type="PANTHER" id="PTHR31170:SF25">
    <property type="entry name" value="BNAA09G04570D PROTEIN"/>
    <property type="match status" value="1"/>
</dbReference>
<keyword evidence="3" id="KW-1185">Reference proteome</keyword>
<dbReference type="EMBL" id="CAMAPF010000962">
    <property type="protein sequence ID" value="CAH9130399.1"/>
    <property type="molecule type" value="Genomic_DNA"/>
</dbReference>
<dbReference type="Pfam" id="PF03140">
    <property type="entry name" value="DUF247"/>
    <property type="match status" value="1"/>
</dbReference>
<dbReference type="InterPro" id="IPR004158">
    <property type="entry name" value="DUF247_pln"/>
</dbReference>
<protein>
    <submittedName>
        <fullName evidence="2">Uncharacterized protein</fullName>
    </submittedName>
</protein>
<evidence type="ECO:0000256" key="1">
    <source>
        <dbReference type="SAM" id="MobiDB-lite"/>
    </source>
</evidence>
<dbReference type="AlphaFoldDB" id="A0AAV0F4I3"/>
<name>A0AAV0F4I3_9ASTE</name>
<organism evidence="2 3">
    <name type="scientific">Cuscuta epithymum</name>
    <dbReference type="NCBI Taxonomy" id="186058"/>
    <lineage>
        <taxon>Eukaryota</taxon>
        <taxon>Viridiplantae</taxon>
        <taxon>Streptophyta</taxon>
        <taxon>Embryophyta</taxon>
        <taxon>Tracheophyta</taxon>
        <taxon>Spermatophyta</taxon>
        <taxon>Magnoliopsida</taxon>
        <taxon>eudicotyledons</taxon>
        <taxon>Gunneridae</taxon>
        <taxon>Pentapetalae</taxon>
        <taxon>asterids</taxon>
        <taxon>lamiids</taxon>
        <taxon>Solanales</taxon>
        <taxon>Convolvulaceae</taxon>
        <taxon>Cuscuteae</taxon>
        <taxon>Cuscuta</taxon>
        <taxon>Cuscuta subgen. Cuscuta</taxon>
    </lineage>
</organism>
<evidence type="ECO:0000313" key="3">
    <source>
        <dbReference type="Proteomes" id="UP001152523"/>
    </source>
</evidence>
<dbReference type="PANTHER" id="PTHR31170">
    <property type="entry name" value="BNAC04G53230D PROTEIN"/>
    <property type="match status" value="1"/>
</dbReference>
<feature type="compositionally biased region" description="Basic and acidic residues" evidence="1">
    <location>
        <begin position="1"/>
        <end position="18"/>
    </location>
</feature>
<comment type="caution">
    <text evidence="2">The sequence shown here is derived from an EMBL/GenBank/DDBJ whole genome shotgun (WGS) entry which is preliminary data.</text>
</comment>
<proteinExistence type="predicted"/>
<gene>
    <name evidence="2" type="ORF">CEPIT_LOCUS30600</name>
</gene>
<accession>A0AAV0F4I3</accession>
<evidence type="ECO:0000313" key="2">
    <source>
        <dbReference type="EMBL" id="CAH9130399.1"/>
    </source>
</evidence>
<reference evidence="2" key="1">
    <citation type="submission" date="2022-07" db="EMBL/GenBank/DDBJ databases">
        <authorList>
            <person name="Macas J."/>
            <person name="Novak P."/>
            <person name="Neumann P."/>
        </authorList>
    </citation>
    <scope>NUCLEOTIDE SEQUENCE</scope>
</reference>
<sequence>MDGRNSTEELPRDEKAEEITSNSVQVNVEELIQSMETQLLVLPKITTKSSSCSIFLVSQVFTHSDEPYQPRTVSIGPYHRGKPRLKAMEEHKWRFLKRAIARTGVGMDPLIKEVNLVEKHARESYSEAIPTPKDKPNEFLEMLVLDGVFVIEILRAFSNVVPFDKDDLFGSMQWMRFRLRDDFLCLENQIPYVVLQKLFELTKMDSDRLPSGSCPTLFITALHLFTISDEVGRDPEEIGNPLGWDFEGLHLLDLVRKSYFPKLDPKVSASGKRPSGAENDLSVSGSSQETPKARNILLETLIVFQLNNTLLVNFIS</sequence>